<dbReference type="PANTHER" id="PTHR35527">
    <property type="entry name" value="CHOLOYLGLYCINE HYDROLASE"/>
    <property type="match status" value="1"/>
</dbReference>
<evidence type="ECO:0000259" key="4">
    <source>
        <dbReference type="Pfam" id="PF02275"/>
    </source>
</evidence>
<dbReference type="AlphaFoldDB" id="A0A2R5GMI4"/>
<feature type="domain" description="Choloylglycine hydrolase/NAAA C-terminal" evidence="4">
    <location>
        <begin position="145"/>
        <end position="399"/>
    </location>
</feature>
<dbReference type="InterPro" id="IPR029132">
    <property type="entry name" value="CBAH/NAAA_C"/>
</dbReference>
<dbReference type="GO" id="GO:0016787">
    <property type="term" value="F:hydrolase activity"/>
    <property type="evidence" value="ECO:0007669"/>
    <property type="project" value="UniProtKB-KW"/>
</dbReference>
<evidence type="ECO:0000256" key="1">
    <source>
        <dbReference type="ARBA" id="ARBA00006625"/>
    </source>
</evidence>
<dbReference type="Pfam" id="PF02275">
    <property type="entry name" value="CBAH"/>
    <property type="match status" value="1"/>
</dbReference>
<name>A0A2R5GMI4_9STRA</name>
<accession>A0A2R5GMI4</accession>
<evidence type="ECO:0000256" key="3">
    <source>
        <dbReference type="SAM" id="SignalP"/>
    </source>
</evidence>
<proteinExistence type="inferred from homology"/>
<evidence type="ECO:0000256" key="2">
    <source>
        <dbReference type="ARBA" id="ARBA00022801"/>
    </source>
</evidence>
<keyword evidence="3" id="KW-0732">Signal</keyword>
<sequence length="433" mass="47549">MKAASWWLAAVALWAAVAGGGACTYVEVRYGKGDEDFLIGRTMELGGLSLEKGWKMTAFRRGVRFPYSLLPIKVMEPIVENMEPVEALATSRRRLRAANRQPATADAVLKSPVSENVERKRHFHTSIGFLASTGSLQMLGFELEAIVDGMNEAGLTMSAHTHMRAQYAQDTPAAENAAVHVDYLVLIPWVLGRFNSTSAVVDALTSGEVAVVGHVLLPKQLSIHFALADAHGHSVVLEWVKGSLRVHENSVGVLTNDPEFDWHLLNLNRFSSISPQSSGWGDTIGLIETEEGPVPVPGNHGLNLVGLPGDAGPETRFVRTFVLRELAMYNAPVTTRREAFQLTTGLLNNVFIPNGVAAKLSFTDVGDFTQWALIKDPKARRTFYRSYNDNSWKMIDMARLDDFFRSADGDEKLALHVFTDSDGVEDVTKNLSV</sequence>
<reference evidence="5 6" key="1">
    <citation type="submission" date="2017-12" db="EMBL/GenBank/DDBJ databases">
        <title>Sequencing, de novo assembly and annotation of complete genome of a new Thraustochytrid species, strain FCC1311.</title>
        <authorList>
            <person name="Sedici K."/>
            <person name="Godart F."/>
            <person name="Aiese Cigliano R."/>
            <person name="Sanseverino W."/>
            <person name="Barakat M."/>
            <person name="Ortet P."/>
            <person name="Marechal E."/>
            <person name="Cagnac O."/>
            <person name="Amato A."/>
        </authorList>
    </citation>
    <scope>NUCLEOTIDE SEQUENCE [LARGE SCALE GENOMIC DNA]</scope>
</reference>
<dbReference type="SUPFAM" id="SSF56235">
    <property type="entry name" value="N-terminal nucleophile aminohydrolases (Ntn hydrolases)"/>
    <property type="match status" value="1"/>
</dbReference>
<evidence type="ECO:0000313" key="6">
    <source>
        <dbReference type="Proteomes" id="UP000241890"/>
    </source>
</evidence>
<dbReference type="Proteomes" id="UP000241890">
    <property type="component" value="Unassembled WGS sequence"/>
</dbReference>
<feature type="signal peptide" evidence="3">
    <location>
        <begin position="1"/>
        <end position="22"/>
    </location>
</feature>
<comment type="similarity">
    <text evidence="1">Belongs to the peptidase C59 family.</text>
</comment>
<feature type="chain" id="PRO_5015329340" description="Choloylglycine hydrolase/NAAA C-terminal domain-containing protein" evidence="3">
    <location>
        <begin position="23"/>
        <end position="433"/>
    </location>
</feature>
<evidence type="ECO:0000313" key="5">
    <source>
        <dbReference type="EMBL" id="GBG32090.1"/>
    </source>
</evidence>
<dbReference type="InterPro" id="IPR052193">
    <property type="entry name" value="Peptidase_C59"/>
</dbReference>
<keyword evidence="2" id="KW-0378">Hydrolase</keyword>
<comment type="caution">
    <text evidence="5">The sequence shown here is derived from an EMBL/GenBank/DDBJ whole genome shotgun (WGS) entry which is preliminary data.</text>
</comment>
<organism evidence="5 6">
    <name type="scientific">Hondaea fermentalgiana</name>
    <dbReference type="NCBI Taxonomy" id="2315210"/>
    <lineage>
        <taxon>Eukaryota</taxon>
        <taxon>Sar</taxon>
        <taxon>Stramenopiles</taxon>
        <taxon>Bigyra</taxon>
        <taxon>Labyrinthulomycetes</taxon>
        <taxon>Thraustochytrida</taxon>
        <taxon>Thraustochytriidae</taxon>
        <taxon>Hondaea</taxon>
    </lineage>
</organism>
<dbReference type="Gene3D" id="3.60.60.10">
    <property type="entry name" value="Penicillin V Acylase, Chain A"/>
    <property type="match status" value="1"/>
</dbReference>
<dbReference type="PANTHER" id="PTHR35527:SF2">
    <property type="entry name" value="HYDROLASE"/>
    <property type="match status" value="1"/>
</dbReference>
<dbReference type="PROSITE" id="PS51257">
    <property type="entry name" value="PROKAR_LIPOPROTEIN"/>
    <property type="match status" value="1"/>
</dbReference>
<dbReference type="OrthoDB" id="63199at2759"/>
<keyword evidence="6" id="KW-1185">Reference proteome</keyword>
<dbReference type="InParanoid" id="A0A2R5GMI4"/>
<protein>
    <recommendedName>
        <fullName evidence="4">Choloylglycine hydrolase/NAAA C-terminal domain-containing protein</fullName>
    </recommendedName>
</protein>
<gene>
    <name evidence="5" type="ORF">FCC1311_083152</name>
</gene>
<dbReference type="EMBL" id="BEYU01000114">
    <property type="protein sequence ID" value="GBG32090.1"/>
    <property type="molecule type" value="Genomic_DNA"/>
</dbReference>
<dbReference type="InterPro" id="IPR029055">
    <property type="entry name" value="Ntn_hydrolases_N"/>
</dbReference>